<feature type="compositionally biased region" description="Basic and acidic residues" evidence="1">
    <location>
        <begin position="77"/>
        <end position="90"/>
    </location>
</feature>
<comment type="caution">
    <text evidence="2">The sequence shown here is derived from an EMBL/GenBank/DDBJ whole genome shotgun (WGS) entry which is preliminary data.</text>
</comment>
<feature type="region of interest" description="Disordered" evidence="1">
    <location>
        <begin position="77"/>
        <end position="100"/>
    </location>
</feature>
<name>A0AAN8BID8_9TELE</name>
<reference evidence="2 3" key="1">
    <citation type="journal article" date="2023" name="Mol. Biol. Evol.">
        <title>Genomics of Secondarily Temperate Adaptation in the Only Non-Antarctic Icefish.</title>
        <authorList>
            <person name="Rivera-Colon A.G."/>
            <person name="Rayamajhi N."/>
            <person name="Minhas B.F."/>
            <person name="Madrigal G."/>
            <person name="Bilyk K.T."/>
            <person name="Yoon V."/>
            <person name="Hune M."/>
            <person name="Gregory S."/>
            <person name="Cheng C.H.C."/>
            <person name="Catchen J.M."/>
        </authorList>
    </citation>
    <scope>NUCLEOTIDE SEQUENCE [LARGE SCALE GENOMIC DNA]</scope>
    <source>
        <strain evidence="2">JC2023a</strain>
    </source>
</reference>
<dbReference type="EMBL" id="JAULUE010002060">
    <property type="protein sequence ID" value="KAK5885408.1"/>
    <property type="molecule type" value="Genomic_DNA"/>
</dbReference>
<keyword evidence="3" id="KW-1185">Reference proteome</keyword>
<evidence type="ECO:0000313" key="3">
    <source>
        <dbReference type="Proteomes" id="UP001335648"/>
    </source>
</evidence>
<dbReference type="AlphaFoldDB" id="A0AAN8BID8"/>
<dbReference type="Proteomes" id="UP001335648">
    <property type="component" value="Unassembled WGS sequence"/>
</dbReference>
<proteinExistence type="predicted"/>
<organism evidence="2 3">
    <name type="scientific">Champsocephalus esox</name>
    <name type="common">pike icefish</name>
    <dbReference type="NCBI Taxonomy" id="159716"/>
    <lineage>
        <taxon>Eukaryota</taxon>
        <taxon>Metazoa</taxon>
        <taxon>Chordata</taxon>
        <taxon>Craniata</taxon>
        <taxon>Vertebrata</taxon>
        <taxon>Euteleostomi</taxon>
        <taxon>Actinopterygii</taxon>
        <taxon>Neopterygii</taxon>
        <taxon>Teleostei</taxon>
        <taxon>Neoteleostei</taxon>
        <taxon>Acanthomorphata</taxon>
        <taxon>Eupercaria</taxon>
        <taxon>Perciformes</taxon>
        <taxon>Notothenioidei</taxon>
        <taxon>Channichthyidae</taxon>
        <taxon>Champsocephalus</taxon>
    </lineage>
</organism>
<evidence type="ECO:0000256" key="1">
    <source>
        <dbReference type="SAM" id="MobiDB-lite"/>
    </source>
</evidence>
<gene>
    <name evidence="2" type="ORF">CesoFtcFv8_019117</name>
</gene>
<protein>
    <submittedName>
        <fullName evidence="2">Uncharacterized protein</fullName>
    </submittedName>
</protein>
<accession>A0AAN8BID8</accession>
<feature type="region of interest" description="Disordered" evidence="1">
    <location>
        <begin position="1"/>
        <end position="44"/>
    </location>
</feature>
<sequence length="100" mass="11401">MNRKRYVPSAPLDQGRRAEEIRANQGPAKGCWGGGTRGEGGEEEREEMHVRMWWCLGEEGKGRVFVPGGRRRGRIKERREGEWGKRKEGCEGISRGSQEM</sequence>
<evidence type="ECO:0000313" key="2">
    <source>
        <dbReference type="EMBL" id="KAK5885408.1"/>
    </source>
</evidence>